<evidence type="ECO:0000313" key="1">
    <source>
        <dbReference type="EMBL" id="KAF6789980.1"/>
    </source>
</evidence>
<proteinExistence type="predicted"/>
<gene>
    <name evidence="1" type="ORF">CSOJ01_14682</name>
</gene>
<evidence type="ECO:0000313" key="2">
    <source>
        <dbReference type="Proteomes" id="UP000652219"/>
    </source>
</evidence>
<accession>A0A8H6IPF2</accession>
<name>A0A8H6IPF2_9PEZI</name>
<protein>
    <submittedName>
        <fullName evidence="1">Uncharacterized protein</fullName>
    </submittedName>
</protein>
<sequence length="354" mass="39763">SGLDVGASQRQIGREAPVVDGRAEFTQVPIRPYASVIEDNVVKLDPAAKCRHVLVEEFCEDMGVGMVSKPPTPFRDSCSDSGQYDIRRWPDTRDGQLQKRFSKTKLVGMAFAIPGESTRSLYLTAAGQWNHVYVFSTRRRRAEIKHTHQNRGRRELNLRGNYPEYVLAAGPVQFFAAAAVRFVQDIPQAMAPAFIICDVDEWAIFKSSLLSGKRLHVAPKPISPAHIAGYFLVFLSQDQNATQQSTWLDVLHARQLPFSRLSSKGILATKPVQRMRLVREMRASMGGRQEDVDCSNIMMTGDETVTSWQWHAAACNFSAHRTRRHSFSSVDGGWLLRPRSHREAAGRAPPWSMV</sequence>
<reference evidence="1 2" key="1">
    <citation type="journal article" date="2020" name="Phytopathology">
        <title>Genome Sequence Resources of Colletotrichum truncatum, C. plurivorum, C. musicola, and C. sojae: Four Species Pathogenic to Soybean (Glycine max).</title>
        <authorList>
            <person name="Rogerio F."/>
            <person name="Boufleur T.R."/>
            <person name="Ciampi-Guillardi M."/>
            <person name="Sukno S.A."/>
            <person name="Thon M.R."/>
            <person name="Massola Junior N.S."/>
            <person name="Baroncelli R."/>
        </authorList>
    </citation>
    <scope>NUCLEOTIDE SEQUENCE [LARGE SCALE GENOMIC DNA]</scope>
    <source>
        <strain evidence="1 2">LFN0009</strain>
    </source>
</reference>
<dbReference type="AlphaFoldDB" id="A0A8H6IPF2"/>
<keyword evidence="2" id="KW-1185">Reference proteome</keyword>
<comment type="caution">
    <text evidence="1">The sequence shown here is derived from an EMBL/GenBank/DDBJ whole genome shotgun (WGS) entry which is preliminary data.</text>
</comment>
<dbReference type="Proteomes" id="UP000652219">
    <property type="component" value="Unassembled WGS sequence"/>
</dbReference>
<organism evidence="1 2">
    <name type="scientific">Colletotrichum sojae</name>
    <dbReference type="NCBI Taxonomy" id="2175907"/>
    <lineage>
        <taxon>Eukaryota</taxon>
        <taxon>Fungi</taxon>
        <taxon>Dikarya</taxon>
        <taxon>Ascomycota</taxon>
        <taxon>Pezizomycotina</taxon>
        <taxon>Sordariomycetes</taxon>
        <taxon>Hypocreomycetidae</taxon>
        <taxon>Glomerellales</taxon>
        <taxon>Glomerellaceae</taxon>
        <taxon>Colletotrichum</taxon>
        <taxon>Colletotrichum orchidearum species complex</taxon>
    </lineage>
</organism>
<dbReference type="EMBL" id="WIGN01000518">
    <property type="protein sequence ID" value="KAF6789980.1"/>
    <property type="molecule type" value="Genomic_DNA"/>
</dbReference>
<feature type="non-terminal residue" evidence="1">
    <location>
        <position position="1"/>
    </location>
</feature>